<evidence type="ECO:0000313" key="1">
    <source>
        <dbReference type="EMBL" id="NLP83219.1"/>
    </source>
</evidence>
<dbReference type="PANTHER" id="PTHR38792:SF3">
    <property type="entry name" value="BNR_ASP-BOX REPEAT DOMAIN PROTEIN (AFU_ORTHOLOGUE AFUA_7G06430)-RELATED"/>
    <property type="match status" value="1"/>
</dbReference>
<sequence>MMTHAGHDAFTVVLHGGPGETGPLYTRLLATDPVGPHGGALLLTAEVYRDVGDAGPVFPIYRSADGRQWELVAEVADTAYGVGNRYQPVLYELPAPFAGLPAGTILLAGSSIPSDMSSTTLVVYSSGDGGRSWEYRSTVDSGGPAEYDPSPSATTTAVWEPCLELIGDHLVCFYADERRKSDGMLQVIVHRTTNDLVSWSEPHLDFGVADRFTRPGMFVTTGLMPDGMHRGVLEIVGPREVPIRMVGSTDGLDWGAPDDIGELLVASDGTMLSGTPNIHWRKEPSGTVTVLATGRHSLDADGRETNRALVNLSGGSGTWHSFELPVAAERRLDADSSGYSQSLLWNAAGELVQATTVRNDFDSHDIVVAVCAEPLWRHRAPASVSMDTETPREIA</sequence>
<dbReference type="EMBL" id="JABACI010000001">
    <property type="protein sequence ID" value="NLP83219.1"/>
    <property type="molecule type" value="Genomic_DNA"/>
</dbReference>
<reference evidence="1 2" key="1">
    <citation type="submission" date="2020-04" db="EMBL/GenBank/DDBJ databases">
        <title>CFH 90308 Microbacterium sp.</title>
        <authorList>
            <person name="Nie G."/>
            <person name="Ming H."/>
            <person name="Xia T."/>
        </authorList>
    </citation>
    <scope>NUCLEOTIDE SEQUENCE [LARGE SCALE GENOMIC DNA]</scope>
    <source>
        <strain evidence="1 2">CFH 90308</strain>
    </source>
</reference>
<dbReference type="RefSeq" id="WP_168911652.1">
    <property type="nucleotide sequence ID" value="NZ_JABACI010000001.1"/>
</dbReference>
<evidence type="ECO:0000313" key="2">
    <source>
        <dbReference type="Proteomes" id="UP001429745"/>
    </source>
</evidence>
<accession>A0ABX1K882</accession>
<organism evidence="1 2">
    <name type="scientific">Microbacterium salsuginis</name>
    <dbReference type="NCBI Taxonomy" id="2722803"/>
    <lineage>
        <taxon>Bacteria</taxon>
        <taxon>Bacillati</taxon>
        <taxon>Actinomycetota</taxon>
        <taxon>Actinomycetes</taxon>
        <taxon>Micrococcales</taxon>
        <taxon>Microbacteriaceae</taxon>
        <taxon>Microbacterium</taxon>
    </lineage>
</organism>
<name>A0ABX1K882_9MICO</name>
<proteinExistence type="predicted"/>
<dbReference type="Proteomes" id="UP001429745">
    <property type="component" value="Unassembled WGS sequence"/>
</dbReference>
<keyword evidence="2" id="KW-1185">Reference proteome</keyword>
<dbReference type="PANTHER" id="PTHR38792">
    <property type="entry name" value="BNR/ASP-BOX REPEAT DOMAIN PROTEIN (AFU_ORTHOLOGUE AFUA_7G06430)-RELATED"/>
    <property type="match status" value="1"/>
</dbReference>
<dbReference type="SUPFAM" id="SSF110296">
    <property type="entry name" value="Oligoxyloglucan reducing end-specific cellobiohydrolase"/>
    <property type="match status" value="1"/>
</dbReference>
<dbReference type="Gene3D" id="2.120.10.10">
    <property type="match status" value="1"/>
</dbReference>
<evidence type="ECO:0008006" key="3">
    <source>
        <dbReference type="Google" id="ProtNLM"/>
    </source>
</evidence>
<comment type="caution">
    <text evidence="1">The sequence shown here is derived from an EMBL/GenBank/DDBJ whole genome shotgun (WGS) entry which is preliminary data.</text>
</comment>
<gene>
    <name evidence="1" type="ORF">HF576_05120</name>
</gene>
<protein>
    <recommendedName>
        <fullName evidence="3">Exo-alpha-sialidase</fullName>
    </recommendedName>
</protein>